<dbReference type="InParanoid" id="A0A251SQR6"/>
<sequence length="63" mass="7214">MAKVPKPHGPKLQFTTHSNLIPESLHCSFLVVAYRLFPCVKPLNIHLQKLLCSKDLPPKFPFF</sequence>
<dbReference type="EMBL" id="CM007902">
    <property type="protein sequence ID" value="OTG00862.1"/>
    <property type="molecule type" value="Genomic_DNA"/>
</dbReference>
<organism evidence="1 2">
    <name type="scientific">Helianthus annuus</name>
    <name type="common">Common sunflower</name>
    <dbReference type="NCBI Taxonomy" id="4232"/>
    <lineage>
        <taxon>Eukaryota</taxon>
        <taxon>Viridiplantae</taxon>
        <taxon>Streptophyta</taxon>
        <taxon>Embryophyta</taxon>
        <taxon>Tracheophyta</taxon>
        <taxon>Spermatophyta</taxon>
        <taxon>Magnoliopsida</taxon>
        <taxon>eudicotyledons</taxon>
        <taxon>Gunneridae</taxon>
        <taxon>Pentapetalae</taxon>
        <taxon>asterids</taxon>
        <taxon>campanulids</taxon>
        <taxon>Asterales</taxon>
        <taxon>Asteraceae</taxon>
        <taxon>Asteroideae</taxon>
        <taxon>Heliantheae alliance</taxon>
        <taxon>Heliantheae</taxon>
        <taxon>Helianthus</taxon>
    </lineage>
</organism>
<accession>A0A251SQR6</accession>
<protein>
    <submittedName>
        <fullName evidence="1">Uncharacterized protein</fullName>
    </submittedName>
</protein>
<evidence type="ECO:0000313" key="2">
    <source>
        <dbReference type="Proteomes" id="UP000215914"/>
    </source>
</evidence>
<name>A0A251SQR6_HELAN</name>
<dbReference type="Proteomes" id="UP000215914">
    <property type="component" value="Chromosome 13"/>
</dbReference>
<evidence type="ECO:0000313" key="1">
    <source>
        <dbReference type="EMBL" id="OTG00862.1"/>
    </source>
</evidence>
<gene>
    <name evidence="1" type="ORF">HannXRQ_Chr13g0395771</name>
</gene>
<dbReference type="AlphaFoldDB" id="A0A251SQR6"/>
<proteinExistence type="predicted"/>
<reference evidence="2" key="1">
    <citation type="journal article" date="2017" name="Nature">
        <title>The sunflower genome provides insights into oil metabolism, flowering and Asterid evolution.</title>
        <authorList>
            <person name="Badouin H."/>
            <person name="Gouzy J."/>
            <person name="Grassa C.J."/>
            <person name="Murat F."/>
            <person name="Staton S.E."/>
            <person name="Cottret L."/>
            <person name="Lelandais-Briere C."/>
            <person name="Owens G.L."/>
            <person name="Carrere S."/>
            <person name="Mayjonade B."/>
            <person name="Legrand L."/>
            <person name="Gill N."/>
            <person name="Kane N.C."/>
            <person name="Bowers J.E."/>
            <person name="Hubner S."/>
            <person name="Bellec A."/>
            <person name="Berard A."/>
            <person name="Berges H."/>
            <person name="Blanchet N."/>
            <person name="Boniface M.C."/>
            <person name="Brunel D."/>
            <person name="Catrice O."/>
            <person name="Chaidir N."/>
            <person name="Claudel C."/>
            <person name="Donnadieu C."/>
            <person name="Faraut T."/>
            <person name="Fievet G."/>
            <person name="Helmstetter N."/>
            <person name="King M."/>
            <person name="Knapp S.J."/>
            <person name="Lai Z."/>
            <person name="Le Paslier M.C."/>
            <person name="Lippi Y."/>
            <person name="Lorenzon L."/>
            <person name="Mandel J.R."/>
            <person name="Marage G."/>
            <person name="Marchand G."/>
            <person name="Marquand E."/>
            <person name="Bret-Mestries E."/>
            <person name="Morien E."/>
            <person name="Nambeesan S."/>
            <person name="Nguyen T."/>
            <person name="Pegot-Espagnet P."/>
            <person name="Pouilly N."/>
            <person name="Raftis F."/>
            <person name="Sallet E."/>
            <person name="Schiex T."/>
            <person name="Thomas J."/>
            <person name="Vandecasteele C."/>
            <person name="Vares D."/>
            <person name="Vear F."/>
            <person name="Vautrin S."/>
            <person name="Crespi M."/>
            <person name="Mangin B."/>
            <person name="Burke J.M."/>
            <person name="Salse J."/>
            <person name="Munos S."/>
            <person name="Vincourt P."/>
            <person name="Rieseberg L.H."/>
            <person name="Langlade N.B."/>
        </authorList>
    </citation>
    <scope>NUCLEOTIDE SEQUENCE [LARGE SCALE GENOMIC DNA]</scope>
    <source>
        <strain evidence="2">cv. SF193</strain>
    </source>
</reference>
<keyword evidence="2" id="KW-1185">Reference proteome</keyword>